<organism evidence="1 2">
    <name type="scientific">Bombardia bombarda</name>
    <dbReference type="NCBI Taxonomy" id="252184"/>
    <lineage>
        <taxon>Eukaryota</taxon>
        <taxon>Fungi</taxon>
        <taxon>Dikarya</taxon>
        <taxon>Ascomycota</taxon>
        <taxon>Pezizomycotina</taxon>
        <taxon>Sordariomycetes</taxon>
        <taxon>Sordariomycetidae</taxon>
        <taxon>Sordariales</taxon>
        <taxon>Lasiosphaeriaceae</taxon>
        <taxon>Bombardia</taxon>
    </lineage>
</organism>
<reference evidence="1" key="1">
    <citation type="submission" date="2023-06" db="EMBL/GenBank/DDBJ databases">
        <title>Genome-scale phylogeny and comparative genomics of the fungal order Sordariales.</title>
        <authorList>
            <consortium name="Lawrence Berkeley National Laboratory"/>
            <person name="Hensen N."/>
            <person name="Bonometti L."/>
            <person name="Westerberg I."/>
            <person name="Brannstrom I.O."/>
            <person name="Guillou S."/>
            <person name="Cros-Aarteil S."/>
            <person name="Calhoun S."/>
            <person name="Haridas S."/>
            <person name="Kuo A."/>
            <person name="Mondo S."/>
            <person name="Pangilinan J."/>
            <person name="Riley R."/>
            <person name="LaButti K."/>
            <person name="Andreopoulos B."/>
            <person name="Lipzen A."/>
            <person name="Chen C."/>
            <person name="Yanf M."/>
            <person name="Daum C."/>
            <person name="Ng V."/>
            <person name="Clum A."/>
            <person name="Steindorff A."/>
            <person name="Ohm R."/>
            <person name="Martin F."/>
            <person name="Silar P."/>
            <person name="Natvig D."/>
            <person name="Lalanne C."/>
            <person name="Gautier V."/>
            <person name="Ament-velasquez S.L."/>
            <person name="Kruys A."/>
            <person name="Hutchinson M.I."/>
            <person name="Powell A.J."/>
            <person name="Barry K."/>
            <person name="Miller A.N."/>
            <person name="Grigoriev I.V."/>
            <person name="Debuchy R."/>
            <person name="Gladieux P."/>
            <person name="Thoren M.H."/>
            <person name="Johannesson H."/>
        </authorList>
    </citation>
    <scope>NUCLEOTIDE SEQUENCE</scope>
    <source>
        <strain evidence="1">SMH3391-2</strain>
    </source>
</reference>
<accession>A0AA39WH24</accession>
<dbReference type="Proteomes" id="UP001174934">
    <property type="component" value="Unassembled WGS sequence"/>
</dbReference>
<evidence type="ECO:0000313" key="2">
    <source>
        <dbReference type="Proteomes" id="UP001174934"/>
    </source>
</evidence>
<protein>
    <submittedName>
        <fullName evidence="1">Uncharacterized protein</fullName>
    </submittedName>
</protein>
<comment type="caution">
    <text evidence="1">The sequence shown here is derived from an EMBL/GenBank/DDBJ whole genome shotgun (WGS) entry which is preliminary data.</text>
</comment>
<dbReference type="EMBL" id="JAULSR010000007">
    <property type="protein sequence ID" value="KAK0615254.1"/>
    <property type="molecule type" value="Genomic_DNA"/>
</dbReference>
<proteinExistence type="predicted"/>
<keyword evidence="2" id="KW-1185">Reference proteome</keyword>
<dbReference type="AlphaFoldDB" id="A0AA39WH24"/>
<name>A0AA39WH24_9PEZI</name>
<gene>
    <name evidence="1" type="ORF">B0T17DRAFT_498247</name>
</gene>
<evidence type="ECO:0000313" key="1">
    <source>
        <dbReference type="EMBL" id="KAK0615254.1"/>
    </source>
</evidence>
<sequence>MKDIIGQLQSFPTGEIAYGRSLVNAPPLNLMVEGMGNVATPVSVHELRKLIKFARDERIKNAGTDWLSLPRMPTWFISADHVGTDSEEWAVYVKHAAETAGEYLGFGQHSTGITTALQGLYIWEEESLWRNFCKRNESGQIGILLIIFESAYEEGEIAIGYKNKDMFFQPAMAASSLFMIAA</sequence>